<dbReference type="FunFam" id="3.40.50.300:FF:000006">
    <property type="entry name" value="DNA-binding transcriptional regulator NtrC"/>
    <property type="match status" value="1"/>
</dbReference>
<keyword evidence="4" id="KW-0238">DNA-binding</keyword>
<dbReference type="InterPro" id="IPR002078">
    <property type="entry name" value="Sigma_54_int"/>
</dbReference>
<dbReference type="RefSeq" id="WP_146519366.1">
    <property type="nucleotide sequence ID" value="NZ_CP151726.1"/>
</dbReference>
<dbReference type="PANTHER" id="PTHR32071:SF117">
    <property type="entry name" value="PTS-DEPENDENT DIHYDROXYACETONE KINASE OPERON REGULATORY PROTEIN-RELATED"/>
    <property type="match status" value="1"/>
</dbReference>
<evidence type="ECO:0000259" key="7">
    <source>
        <dbReference type="PROSITE" id="PS50045"/>
    </source>
</evidence>
<dbReference type="Pfam" id="PF00158">
    <property type="entry name" value="Sigma54_activat"/>
    <property type="match status" value="1"/>
</dbReference>
<keyword evidence="2" id="KW-0067">ATP-binding</keyword>
<dbReference type="GO" id="GO:0043565">
    <property type="term" value="F:sequence-specific DNA binding"/>
    <property type="evidence" value="ECO:0007669"/>
    <property type="project" value="InterPro"/>
</dbReference>
<dbReference type="PANTHER" id="PTHR32071">
    <property type="entry name" value="TRANSCRIPTIONAL REGULATORY PROTEIN"/>
    <property type="match status" value="1"/>
</dbReference>
<accession>A0A5C6B708</accession>
<organism evidence="8 9">
    <name type="scientific">Stieleria varia</name>
    <dbReference type="NCBI Taxonomy" id="2528005"/>
    <lineage>
        <taxon>Bacteria</taxon>
        <taxon>Pseudomonadati</taxon>
        <taxon>Planctomycetota</taxon>
        <taxon>Planctomycetia</taxon>
        <taxon>Pirellulales</taxon>
        <taxon>Pirellulaceae</taxon>
        <taxon>Stieleria</taxon>
    </lineage>
</organism>
<evidence type="ECO:0000256" key="5">
    <source>
        <dbReference type="ARBA" id="ARBA00023159"/>
    </source>
</evidence>
<dbReference type="InterPro" id="IPR009057">
    <property type="entry name" value="Homeodomain-like_sf"/>
</dbReference>
<dbReference type="Gene3D" id="3.30.450.40">
    <property type="match status" value="1"/>
</dbReference>
<dbReference type="PROSITE" id="PS00675">
    <property type="entry name" value="SIGMA54_INTERACT_1"/>
    <property type="match status" value="1"/>
</dbReference>
<keyword evidence="5" id="KW-0010">Activator</keyword>
<sequence length="524" mass="58564">MKTDLQRQRAFGDLVAKILARFASSTASDIDKHIRESLGEIAHFIGIEYAYLAHIAADDSSWSVTHEWCSPGSPSLIAQYQNVPMGTFNWNEQEIISGRAVVLNSLADIPEDFPDDQARLEATGFKSNLQLPLFGKEGRVNGCIALSTLHRELTWSETQIQQFRLVGDAIAGVLCRKQAETELRRALEEVDRLTVQLRAENLYLQEEIANSLGFDEIVGESVPIRLTLAKVEHVAVTDASVLLLGETGTGKELLARAIHNRSPRKHRPMVKVNLAALPISLIESELFGHVKGAYTGAVADKIGRFELADGGTLFLDEIGELNSELQTKLLRVLQEGEFERIGSSKTVRVDVRVVAATNRDLHQAMEREKFRPDLYYRLAVFPIEVPPLRQRRDDIPLLVWHLISKKQKRLGKTITSVPKSTMNRLVNYDWPGNIRELENVLERAVILTSGSTLVLEGFVQSTPTKTSENQAACPPDIARSEILSVLEECQWKIKGVGHAAERLGLKPSTLRYRMKVHGIHRPTK</sequence>
<dbReference type="InterPro" id="IPR027417">
    <property type="entry name" value="P-loop_NTPase"/>
</dbReference>
<keyword evidence="1" id="KW-0547">Nucleotide-binding</keyword>
<dbReference type="CDD" id="cd00009">
    <property type="entry name" value="AAA"/>
    <property type="match status" value="1"/>
</dbReference>
<keyword evidence="9" id="KW-1185">Reference proteome</keyword>
<evidence type="ECO:0000256" key="3">
    <source>
        <dbReference type="ARBA" id="ARBA00023015"/>
    </source>
</evidence>
<reference evidence="8 9" key="1">
    <citation type="submission" date="2019-02" db="EMBL/GenBank/DDBJ databases">
        <title>Deep-cultivation of Planctomycetes and their phenomic and genomic characterization uncovers novel biology.</title>
        <authorList>
            <person name="Wiegand S."/>
            <person name="Jogler M."/>
            <person name="Boedeker C."/>
            <person name="Pinto D."/>
            <person name="Vollmers J."/>
            <person name="Rivas-Marin E."/>
            <person name="Kohn T."/>
            <person name="Peeters S.H."/>
            <person name="Heuer A."/>
            <person name="Rast P."/>
            <person name="Oberbeckmann S."/>
            <person name="Bunk B."/>
            <person name="Jeske O."/>
            <person name="Meyerdierks A."/>
            <person name="Storesund J.E."/>
            <person name="Kallscheuer N."/>
            <person name="Luecker S."/>
            <person name="Lage O.M."/>
            <person name="Pohl T."/>
            <person name="Merkel B.J."/>
            <person name="Hornburger P."/>
            <person name="Mueller R.-W."/>
            <person name="Bruemmer F."/>
            <person name="Labrenz M."/>
            <person name="Spormann A.M."/>
            <person name="Op Den Camp H."/>
            <person name="Overmann J."/>
            <person name="Amann R."/>
            <person name="Jetten M.S.M."/>
            <person name="Mascher T."/>
            <person name="Medema M.H."/>
            <person name="Devos D.P."/>
            <person name="Kaster A.-K."/>
            <person name="Ovreas L."/>
            <person name="Rohde M."/>
            <person name="Galperin M.Y."/>
            <person name="Jogler C."/>
        </authorList>
    </citation>
    <scope>NUCLEOTIDE SEQUENCE [LARGE SCALE GENOMIC DNA]</scope>
    <source>
        <strain evidence="8 9">Pla52n</strain>
    </source>
</reference>
<keyword evidence="3" id="KW-0805">Transcription regulation</keyword>
<evidence type="ECO:0000313" key="9">
    <source>
        <dbReference type="Proteomes" id="UP000320176"/>
    </source>
</evidence>
<dbReference type="InterPro" id="IPR003018">
    <property type="entry name" value="GAF"/>
</dbReference>
<dbReference type="Pfam" id="PF02954">
    <property type="entry name" value="HTH_8"/>
    <property type="match status" value="1"/>
</dbReference>
<dbReference type="InterPro" id="IPR003593">
    <property type="entry name" value="AAA+_ATPase"/>
</dbReference>
<dbReference type="SUPFAM" id="SSF55781">
    <property type="entry name" value="GAF domain-like"/>
    <property type="match status" value="1"/>
</dbReference>
<dbReference type="SMART" id="SM00382">
    <property type="entry name" value="AAA"/>
    <property type="match status" value="1"/>
</dbReference>
<evidence type="ECO:0000313" key="8">
    <source>
        <dbReference type="EMBL" id="TWU06264.1"/>
    </source>
</evidence>
<dbReference type="AlphaFoldDB" id="A0A5C6B708"/>
<evidence type="ECO:0000256" key="2">
    <source>
        <dbReference type="ARBA" id="ARBA00022840"/>
    </source>
</evidence>
<keyword evidence="6" id="KW-0804">Transcription</keyword>
<dbReference type="Gene3D" id="3.40.50.300">
    <property type="entry name" value="P-loop containing nucleotide triphosphate hydrolases"/>
    <property type="match status" value="1"/>
</dbReference>
<dbReference type="PROSITE" id="PS00676">
    <property type="entry name" value="SIGMA54_INTERACT_2"/>
    <property type="match status" value="1"/>
</dbReference>
<proteinExistence type="predicted"/>
<dbReference type="PROSITE" id="PS00688">
    <property type="entry name" value="SIGMA54_INTERACT_3"/>
    <property type="match status" value="1"/>
</dbReference>
<comment type="caution">
    <text evidence="8">The sequence shown here is derived from an EMBL/GenBank/DDBJ whole genome shotgun (WGS) entry which is preliminary data.</text>
</comment>
<dbReference type="OrthoDB" id="9765164at2"/>
<evidence type="ECO:0000256" key="4">
    <source>
        <dbReference type="ARBA" id="ARBA00023125"/>
    </source>
</evidence>
<dbReference type="InterPro" id="IPR025943">
    <property type="entry name" value="Sigma_54_int_dom_ATP-bd_2"/>
</dbReference>
<dbReference type="EMBL" id="SJPN01000002">
    <property type="protein sequence ID" value="TWU06264.1"/>
    <property type="molecule type" value="Genomic_DNA"/>
</dbReference>
<name>A0A5C6B708_9BACT</name>
<dbReference type="SUPFAM" id="SSF46689">
    <property type="entry name" value="Homeodomain-like"/>
    <property type="match status" value="1"/>
</dbReference>
<dbReference type="Gene3D" id="1.10.8.60">
    <property type="match status" value="1"/>
</dbReference>
<dbReference type="Pfam" id="PF13185">
    <property type="entry name" value="GAF_2"/>
    <property type="match status" value="1"/>
</dbReference>
<dbReference type="InterPro" id="IPR025944">
    <property type="entry name" value="Sigma_54_int_dom_CS"/>
</dbReference>
<dbReference type="PROSITE" id="PS50045">
    <property type="entry name" value="SIGMA54_INTERACT_4"/>
    <property type="match status" value="1"/>
</dbReference>
<dbReference type="GO" id="GO:0005524">
    <property type="term" value="F:ATP binding"/>
    <property type="evidence" value="ECO:0007669"/>
    <property type="project" value="UniProtKB-KW"/>
</dbReference>
<dbReference type="SUPFAM" id="SSF52540">
    <property type="entry name" value="P-loop containing nucleoside triphosphate hydrolases"/>
    <property type="match status" value="1"/>
</dbReference>
<dbReference type="GO" id="GO:0016829">
    <property type="term" value="F:lyase activity"/>
    <property type="evidence" value="ECO:0007669"/>
    <property type="project" value="UniProtKB-KW"/>
</dbReference>
<dbReference type="GO" id="GO:0006355">
    <property type="term" value="P:regulation of DNA-templated transcription"/>
    <property type="evidence" value="ECO:0007669"/>
    <property type="project" value="InterPro"/>
</dbReference>
<dbReference type="Proteomes" id="UP000320176">
    <property type="component" value="Unassembled WGS sequence"/>
</dbReference>
<evidence type="ECO:0000256" key="1">
    <source>
        <dbReference type="ARBA" id="ARBA00022741"/>
    </source>
</evidence>
<dbReference type="InterPro" id="IPR029016">
    <property type="entry name" value="GAF-like_dom_sf"/>
</dbReference>
<gene>
    <name evidence="8" type="primary">fhlA_1</name>
    <name evidence="8" type="ORF">Pla52n_19850</name>
</gene>
<dbReference type="InterPro" id="IPR058031">
    <property type="entry name" value="AAA_lid_NorR"/>
</dbReference>
<dbReference type="InterPro" id="IPR002197">
    <property type="entry name" value="HTH_Fis"/>
</dbReference>
<feature type="domain" description="Sigma-54 factor interaction" evidence="7">
    <location>
        <begin position="217"/>
        <end position="446"/>
    </location>
</feature>
<protein>
    <submittedName>
        <fullName evidence="8">Formate hydrogenlyase transcriptional activator</fullName>
    </submittedName>
</protein>
<keyword evidence="8" id="KW-0456">Lyase</keyword>
<dbReference type="InterPro" id="IPR025662">
    <property type="entry name" value="Sigma_54_int_dom_ATP-bd_1"/>
</dbReference>
<dbReference type="Gene3D" id="1.10.10.60">
    <property type="entry name" value="Homeodomain-like"/>
    <property type="match status" value="1"/>
</dbReference>
<dbReference type="Pfam" id="PF25601">
    <property type="entry name" value="AAA_lid_14"/>
    <property type="match status" value="1"/>
</dbReference>
<evidence type="ECO:0000256" key="6">
    <source>
        <dbReference type="ARBA" id="ARBA00023163"/>
    </source>
</evidence>